<proteinExistence type="predicted"/>
<evidence type="ECO:0000313" key="2">
    <source>
        <dbReference type="EMBL" id="JAE06519.1"/>
    </source>
</evidence>
<dbReference type="EMBL" id="GBRH01191377">
    <property type="protein sequence ID" value="JAE06519.1"/>
    <property type="molecule type" value="Transcribed_RNA"/>
</dbReference>
<feature type="region of interest" description="Disordered" evidence="1">
    <location>
        <begin position="157"/>
        <end position="193"/>
    </location>
</feature>
<evidence type="ECO:0000256" key="1">
    <source>
        <dbReference type="SAM" id="MobiDB-lite"/>
    </source>
</evidence>
<feature type="compositionally biased region" description="Basic and acidic residues" evidence="1">
    <location>
        <begin position="182"/>
        <end position="193"/>
    </location>
</feature>
<reference evidence="2" key="2">
    <citation type="journal article" date="2015" name="Data Brief">
        <title>Shoot transcriptome of the giant reed, Arundo donax.</title>
        <authorList>
            <person name="Barrero R.A."/>
            <person name="Guerrero F.D."/>
            <person name="Moolhuijzen P."/>
            <person name="Goolsby J.A."/>
            <person name="Tidwell J."/>
            <person name="Bellgard S.E."/>
            <person name="Bellgard M.I."/>
        </authorList>
    </citation>
    <scope>NUCLEOTIDE SEQUENCE</scope>
    <source>
        <tissue evidence="2">Shoot tissue taken approximately 20 cm above the soil surface</tissue>
    </source>
</reference>
<reference evidence="2" key="1">
    <citation type="submission" date="2014-09" db="EMBL/GenBank/DDBJ databases">
        <authorList>
            <person name="Magalhaes I.L.F."/>
            <person name="Oliveira U."/>
            <person name="Santos F.R."/>
            <person name="Vidigal T.H.D.A."/>
            <person name="Brescovit A.D."/>
            <person name="Santos A.J."/>
        </authorList>
    </citation>
    <scope>NUCLEOTIDE SEQUENCE</scope>
    <source>
        <tissue evidence="2">Shoot tissue taken approximately 20 cm above the soil surface</tissue>
    </source>
</reference>
<organism evidence="2">
    <name type="scientific">Arundo donax</name>
    <name type="common">Giant reed</name>
    <name type="synonym">Donax arundinaceus</name>
    <dbReference type="NCBI Taxonomy" id="35708"/>
    <lineage>
        <taxon>Eukaryota</taxon>
        <taxon>Viridiplantae</taxon>
        <taxon>Streptophyta</taxon>
        <taxon>Embryophyta</taxon>
        <taxon>Tracheophyta</taxon>
        <taxon>Spermatophyta</taxon>
        <taxon>Magnoliopsida</taxon>
        <taxon>Liliopsida</taxon>
        <taxon>Poales</taxon>
        <taxon>Poaceae</taxon>
        <taxon>PACMAD clade</taxon>
        <taxon>Arundinoideae</taxon>
        <taxon>Arundineae</taxon>
        <taxon>Arundo</taxon>
    </lineage>
</organism>
<feature type="compositionally biased region" description="Basic and acidic residues" evidence="1">
    <location>
        <begin position="77"/>
        <end position="96"/>
    </location>
</feature>
<feature type="region of interest" description="Disordered" evidence="1">
    <location>
        <begin position="1"/>
        <end position="50"/>
    </location>
</feature>
<sequence>MSLHAGHADAADDGRGHGGDVAGLGVEEVVQLGEKRGEEGEGGAGGEDALAQHRALGRALAEHGGVLCVVRVPDRPRQQAQLRDHERDPAHDEADTGVRPPPARRERAAAAEAAAGHHDHGLASEQQQQRADAVRRGRVGAVHAVGPPDLVDVHVGRAPAVLGADGEDESEDVEGEHDGDDDYGRHGTDRWRD</sequence>
<accession>A0A0A9F5N2</accession>
<feature type="compositionally biased region" description="Basic and acidic residues" evidence="1">
    <location>
        <begin position="1"/>
        <end position="18"/>
    </location>
</feature>
<feature type="compositionally biased region" description="Acidic residues" evidence="1">
    <location>
        <begin position="165"/>
        <end position="181"/>
    </location>
</feature>
<dbReference type="AlphaFoldDB" id="A0A0A9F5N2"/>
<feature type="compositionally biased region" description="Basic and acidic residues" evidence="1">
    <location>
        <begin position="103"/>
        <end position="122"/>
    </location>
</feature>
<feature type="region of interest" description="Disordered" evidence="1">
    <location>
        <begin position="77"/>
        <end position="137"/>
    </location>
</feature>
<protein>
    <submittedName>
        <fullName evidence="2">Uncharacterized protein</fullName>
    </submittedName>
</protein>
<name>A0A0A9F5N2_ARUDO</name>